<keyword evidence="2" id="KW-1185">Reference proteome</keyword>
<organism evidence="1 2">
    <name type="scientific">Dreissena polymorpha</name>
    <name type="common">Zebra mussel</name>
    <name type="synonym">Mytilus polymorpha</name>
    <dbReference type="NCBI Taxonomy" id="45954"/>
    <lineage>
        <taxon>Eukaryota</taxon>
        <taxon>Metazoa</taxon>
        <taxon>Spiralia</taxon>
        <taxon>Lophotrochozoa</taxon>
        <taxon>Mollusca</taxon>
        <taxon>Bivalvia</taxon>
        <taxon>Autobranchia</taxon>
        <taxon>Heteroconchia</taxon>
        <taxon>Euheterodonta</taxon>
        <taxon>Imparidentia</taxon>
        <taxon>Neoheterodontei</taxon>
        <taxon>Myida</taxon>
        <taxon>Dreissenoidea</taxon>
        <taxon>Dreissenidae</taxon>
        <taxon>Dreissena</taxon>
    </lineage>
</organism>
<evidence type="ECO:0000313" key="1">
    <source>
        <dbReference type="EMBL" id="KAH3813419.1"/>
    </source>
</evidence>
<sequence>MLLTISVSRTFNVAFSTYAIFSIFSSFKFTENVSCDDDSASMEPSLDFLTASSSNGDDASR</sequence>
<dbReference type="EMBL" id="JAIWYP010000006">
    <property type="protein sequence ID" value="KAH3813419.1"/>
    <property type="molecule type" value="Genomic_DNA"/>
</dbReference>
<reference evidence="1" key="2">
    <citation type="submission" date="2020-11" db="EMBL/GenBank/DDBJ databases">
        <authorList>
            <person name="McCartney M.A."/>
            <person name="Auch B."/>
            <person name="Kono T."/>
            <person name="Mallez S."/>
            <person name="Becker A."/>
            <person name="Gohl D.M."/>
            <person name="Silverstein K.A.T."/>
            <person name="Koren S."/>
            <person name="Bechman K.B."/>
            <person name="Herman A."/>
            <person name="Abrahante J.E."/>
            <person name="Garbe J."/>
        </authorList>
    </citation>
    <scope>NUCLEOTIDE SEQUENCE</scope>
    <source>
        <strain evidence="1">Duluth1</strain>
        <tissue evidence="1">Whole animal</tissue>
    </source>
</reference>
<gene>
    <name evidence="1" type="ORF">DPMN_141875</name>
</gene>
<protein>
    <submittedName>
        <fullName evidence="1">Uncharacterized protein</fullName>
    </submittedName>
</protein>
<proteinExistence type="predicted"/>
<evidence type="ECO:0000313" key="2">
    <source>
        <dbReference type="Proteomes" id="UP000828390"/>
    </source>
</evidence>
<reference evidence="1" key="1">
    <citation type="journal article" date="2019" name="bioRxiv">
        <title>The Genome of the Zebra Mussel, Dreissena polymorpha: A Resource for Invasive Species Research.</title>
        <authorList>
            <person name="McCartney M.A."/>
            <person name="Auch B."/>
            <person name="Kono T."/>
            <person name="Mallez S."/>
            <person name="Zhang Y."/>
            <person name="Obille A."/>
            <person name="Becker A."/>
            <person name="Abrahante J.E."/>
            <person name="Garbe J."/>
            <person name="Badalamenti J.P."/>
            <person name="Herman A."/>
            <person name="Mangelson H."/>
            <person name="Liachko I."/>
            <person name="Sullivan S."/>
            <person name="Sone E.D."/>
            <person name="Koren S."/>
            <person name="Silverstein K.A.T."/>
            <person name="Beckman K.B."/>
            <person name="Gohl D.M."/>
        </authorList>
    </citation>
    <scope>NUCLEOTIDE SEQUENCE</scope>
    <source>
        <strain evidence="1">Duluth1</strain>
        <tissue evidence="1">Whole animal</tissue>
    </source>
</reference>
<comment type="caution">
    <text evidence="1">The sequence shown here is derived from an EMBL/GenBank/DDBJ whole genome shotgun (WGS) entry which is preliminary data.</text>
</comment>
<accession>A0A9D4GD64</accession>
<dbReference type="AlphaFoldDB" id="A0A9D4GD64"/>
<name>A0A9D4GD64_DREPO</name>
<dbReference type="Proteomes" id="UP000828390">
    <property type="component" value="Unassembled WGS sequence"/>
</dbReference>